<dbReference type="EMBL" id="BQXO01000001">
    <property type="protein sequence ID" value="GKT04805.1"/>
    <property type="molecule type" value="Genomic_DNA"/>
</dbReference>
<name>A0ABQ5JL15_9LACO</name>
<accession>A0ABQ5JL15</accession>
<protein>
    <submittedName>
        <fullName evidence="1">Uncharacterized protein</fullName>
    </submittedName>
</protein>
<dbReference type="Proteomes" id="UP001628078">
    <property type="component" value="Unassembled WGS sequence"/>
</dbReference>
<proteinExistence type="predicted"/>
<evidence type="ECO:0000313" key="2">
    <source>
        <dbReference type="Proteomes" id="UP001628078"/>
    </source>
</evidence>
<reference evidence="1 2" key="1">
    <citation type="submission" date="2022-03" db="EMBL/GenBank/DDBJ databases">
        <title>Draft genome sequence of Furfurilactobacillus curtus JCM 31185.</title>
        <authorList>
            <person name="Suzuki S."/>
            <person name="Endo A."/>
            <person name="Kajikawa A."/>
        </authorList>
    </citation>
    <scope>NUCLEOTIDE SEQUENCE [LARGE SCALE GENOMIC DNA]</scope>
    <source>
        <strain evidence="1 2">JCM 31185</strain>
    </source>
</reference>
<gene>
    <name evidence="1" type="ORF">JCM31185_00940</name>
</gene>
<organism evidence="1 2">
    <name type="scientific">Furfurilactobacillus curtus</name>
    <dbReference type="NCBI Taxonomy" id="1746200"/>
    <lineage>
        <taxon>Bacteria</taxon>
        <taxon>Bacillati</taxon>
        <taxon>Bacillota</taxon>
        <taxon>Bacilli</taxon>
        <taxon>Lactobacillales</taxon>
        <taxon>Lactobacillaceae</taxon>
        <taxon>Furfurilactobacillus</taxon>
    </lineage>
</organism>
<sequence length="70" mass="8105">MTALKSPVSDDMPKLPSFRNTAEESISRQLVAQAVYDEVVWSIDSCKRPSKKFLWHVICMMWQTLMSSLR</sequence>
<keyword evidence="2" id="KW-1185">Reference proteome</keyword>
<evidence type="ECO:0000313" key="1">
    <source>
        <dbReference type="EMBL" id="GKT04805.1"/>
    </source>
</evidence>
<comment type="caution">
    <text evidence="1">The sequence shown here is derived from an EMBL/GenBank/DDBJ whole genome shotgun (WGS) entry which is preliminary data.</text>
</comment>